<reference evidence="5" key="1">
    <citation type="submission" date="2018-05" db="EMBL/GenBank/DDBJ databases">
        <authorList>
            <person name="Lanie J.A."/>
            <person name="Ng W.-L."/>
            <person name="Kazmierczak K.M."/>
            <person name="Andrzejewski T.M."/>
            <person name="Davidsen T.M."/>
            <person name="Wayne K.J."/>
            <person name="Tettelin H."/>
            <person name="Glass J.I."/>
            <person name="Rusch D."/>
            <person name="Podicherti R."/>
            <person name="Tsui H.-C.T."/>
            <person name="Winkler M.E."/>
        </authorList>
    </citation>
    <scope>NUCLEOTIDE SEQUENCE</scope>
</reference>
<feature type="non-terminal residue" evidence="5">
    <location>
        <position position="238"/>
    </location>
</feature>
<evidence type="ECO:0000256" key="3">
    <source>
        <dbReference type="ARBA" id="ARBA00023136"/>
    </source>
</evidence>
<gene>
    <name evidence="5" type="ORF">METZ01_LOCUS490375</name>
</gene>
<dbReference type="Pfam" id="PF00263">
    <property type="entry name" value="Secretin"/>
    <property type="match status" value="1"/>
</dbReference>
<accession>A0A383CZB6</accession>
<feature type="non-terminal residue" evidence="5">
    <location>
        <position position="1"/>
    </location>
</feature>
<dbReference type="PROSITE" id="PS00875">
    <property type="entry name" value="T2SP_D"/>
    <property type="match status" value="1"/>
</dbReference>
<feature type="domain" description="Type II/III secretion system secretin-like" evidence="4">
    <location>
        <begin position="39"/>
        <end position="201"/>
    </location>
</feature>
<dbReference type="PRINTS" id="PR00811">
    <property type="entry name" value="BCTERIALGSPD"/>
</dbReference>
<dbReference type="PANTHER" id="PTHR30332:SF24">
    <property type="entry name" value="SECRETIN GSPD-RELATED"/>
    <property type="match status" value="1"/>
</dbReference>
<sequence length="238" mass="25933">STMQTRAANSLLALDGLAVGVARYKADGQSFATILNLIAQDADSNVLSTPSIMTMDNEEASIVVGQEIPITTGETLSGSNSNPFRSVTRQEIGVKLTVKPQINEGNAVKMHINQEVSSIFGPLGEMSSDLITNKRNIKTTVLVEDRETIVLGGLIDDDVQESVKKVPVLGDIPLLGRLFKTTSTSRTKRNLMVFLRPTIVRDAEDVRAISNRKYNYFQAIENDLINSGKLVPDTTILK</sequence>
<dbReference type="InterPro" id="IPR001775">
    <property type="entry name" value="GspD/PilQ"/>
</dbReference>
<dbReference type="GO" id="GO:0016020">
    <property type="term" value="C:membrane"/>
    <property type="evidence" value="ECO:0007669"/>
    <property type="project" value="UniProtKB-SubCell"/>
</dbReference>
<evidence type="ECO:0000256" key="1">
    <source>
        <dbReference type="ARBA" id="ARBA00004370"/>
    </source>
</evidence>
<dbReference type="GO" id="GO:0009306">
    <property type="term" value="P:protein secretion"/>
    <property type="evidence" value="ECO:0007669"/>
    <property type="project" value="InterPro"/>
</dbReference>
<dbReference type="AlphaFoldDB" id="A0A383CZB6"/>
<organism evidence="5">
    <name type="scientific">marine metagenome</name>
    <dbReference type="NCBI Taxonomy" id="408172"/>
    <lineage>
        <taxon>unclassified sequences</taxon>
        <taxon>metagenomes</taxon>
        <taxon>ecological metagenomes</taxon>
    </lineage>
</organism>
<dbReference type="InterPro" id="IPR004845">
    <property type="entry name" value="T2SS_GspD_CS"/>
</dbReference>
<evidence type="ECO:0000313" key="5">
    <source>
        <dbReference type="EMBL" id="SVE37521.1"/>
    </source>
</evidence>
<protein>
    <recommendedName>
        <fullName evidence="4">Type II/III secretion system secretin-like domain-containing protein</fullName>
    </recommendedName>
</protein>
<evidence type="ECO:0000256" key="2">
    <source>
        <dbReference type="ARBA" id="ARBA00022729"/>
    </source>
</evidence>
<dbReference type="InterPro" id="IPR004846">
    <property type="entry name" value="T2SS/T3SS_dom"/>
</dbReference>
<evidence type="ECO:0000259" key="4">
    <source>
        <dbReference type="Pfam" id="PF00263"/>
    </source>
</evidence>
<comment type="subcellular location">
    <subcellularLocation>
        <location evidence="1">Membrane</location>
    </subcellularLocation>
</comment>
<dbReference type="PANTHER" id="PTHR30332">
    <property type="entry name" value="PROBABLE GENERAL SECRETION PATHWAY PROTEIN D"/>
    <property type="match status" value="1"/>
</dbReference>
<keyword evidence="3" id="KW-0472">Membrane</keyword>
<dbReference type="InterPro" id="IPR050810">
    <property type="entry name" value="Bact_Secretion_Sys_Channel"/>
</dbReference>
<dbReference type="EMBL" id="UINC01212964">
    <property type="protein sequence ID" value="SVE37521.1"/>
    <property type="molecule type" value="Genomic_DNA"/>
</dbReference>
<name>A0A383CZB6_9ZZZZ</name>
<dbReference type="PRINTS" id="PR01032">
    <property type="entry name" value="PHAGEIV"/>
</dbReference>
<dbReference type="GO" id="GO:0015627">
    <property type="term" value="C:type II protein secretion system complex"/>
    <property type="evidence" value="ECO:0007669"/>
    <property type="project" value="TreeGrafter"/>
</dbReference>
<proteinExistence type="predicted"/>
<keyword evidence="2" id="KW-0732">Signal</keyword>